<evidence type="ECO:0000313" key="2">
    <source>
        <dbReference type="EMBL" id="EEB11277.1"/>
    </source>
</evidence>
<dbReference type="EMBL" id="AAZO01001238">
    <property type="status" value="NOT_ANNOTATED_CDS"/>
    <property type="molecule type" value="Genomic_DNA"/>
</dbReference>
<sequence length="169" mass="19767">MQLRTIFIKIFCGLAPGFLPVIHILILYLFWGKYSRRVDKRYCSCSCWDTVFKGTYETGIGSYKHMYFNATSNSIKIWLTTVTLMSIALIHILAGGVDQFIVNIFYGEGDTHQILRDLAFIVPDILHLILPIVQYYNYHKGQIHLHNFKNDIILMFFLTFFGFFLCYIL</sequence>
<dbReference type="CTD" id="8238138"/>
<organism>
    <name type="scientific">Pediculus humanus subsp. corporis</name>
    <name type="common">Body louse</name>
    <dbReference type="NCBI Taxonomy" id="121224"/>
    <lineage>
        <taxon>Eukaryota</taxon>
        <taxon>Metazoa</taxon>
        <taxon>Ecdysozoa</taxon>
        <taxon>Arthropoda</taxon>
        <taxon>Hexapoda</taxon>
        <taxon>Insecta</taxon>
        <taxon>Pterygota</taxon>
        <taxon>Neoptera</taxon>
        <taxon>Paraneoptera</taxon>
        <taxon>Psocodea</taxon>
        <taxon>Troctomorpha</taxon>
        <taxon>Phthiraptera</taxon>
        <taxon>Anoplura</taxon>
        <taxon>Pediculidae</taxon>
        <taxon>Pediculus</taxon>
    </lineage>
</organism>
<dbReference type="EnsemblMetazoa" id="PHUM104050-RA">
    <property type="protein sequence ID" value="PHUM104050-PA"/>
    <property type="gene ID" value="PHUM104050"/>
</dbReference>
<dbReference type="eggNOG" id="ENOG502QXAP">
    <property type="taxonomic scope" value="Eukaryota"/>
</dbReference>
<protein>
    <submittedName>
        <fullName evidence="2 3">Uncharacterized protein</fullName>
    </submittedName>
</protein>
<feature type="transmembrane region" description="Helical" evidence="1">
    <location>
        <begin position="6"/>
        <end position="31"/>
    </location>
</feature>
<dbReference type="KEGG" id="phu:Phum_PHUM104050"/>
<dbReference type="AlphaFoldDB" id="E0VD21"/>
<keyword evidence="1" id="KW-0812">Transmembrane</keyword>
<reference evidence="3" key="3">
    <citation type="submission" date="2021-02" db="UniProtKB">
        <authorList>
            <consortium name="EnsemblMetazoa"/>
        </authorList>
    </citation>
    <scope>IDENTIFICATION</scope>
    <source>
        <strain evidence="3">USDA</strain>
    </source>
</reference>
<reference evidence="2" key="1">
    <citation type="submission" date="2007-04" db="EMBL/GenBank/DDBJ databases">
        <title>Annotation of Pediculus humanus corporis strain USDA.</title>
        <authorList>
            <person name="Kirkness E."/>
            <person name="Hannick L."/>
            <person name="Hass B."/>
            <person name="Bruggner R."/>
            <person name="Lawson D."/>
            <person name="Bidwell S."/>
            <person name="Joardar V."/>
            <person name="Caler E."/>
            <person name="Walenz B."/>
            <person name="Inman J."/>
            <person name="Schobel S."/>
            <person name="Galinsky K."/>
            <person name="Amedeo P."/>
            <person name="Strausberg R."/>
        </authorList>
    </citation>
    <scope>NUCLEOTIDE SEQUENCE</scope>
    <source>
        <strain evidence="2">USDA</strain>
    </source>
</reference>
<keyword evidence="1" id="KW-1133">Transmembrane helix</keyword>
<evidence type="ECO:0000256" key="1">
    <source>
        <dbReference type="SAM" id="Phobius"/>
    </source>
</evidence>
<dbReference type="RefSeq" id="XP_002424015.1">
    <property type="nucleotide sequence ID" value="XM_002423970.1"/>
</dbReference>
<reference evidence="2" key="2">
    <citation type="submission" date="2007-04" db="EMBL/GenBank/DDBJ databases">
        <title>The genome of the human body louse.</title>
        <authorList>
            <consortium name="The Human Body Louse Genome Consortium"/>
            <person name="Kirkness E."/>
            <person name="Walenz B."/>
            <person name="Hass B."/>
            <person name="Bruggner R."/>
            <person name="Strausberg R."/>
        </authorList>
    </citation>
    <scope>NUCLEOTIDE SEQUENCE</scope>
    <source>
        <strain evidence="2">USDA</strain>
    </source>
</reference>
<evidence type="ECO:0000313" key="3">
    <source>
        <dbReference type="EnsemblMetazoa" id="PHUM104050-PA"/>
    </source>
</evidence>
<dbReference type="OrthoDB" id="10015560at2759"/>
<feature type="transmembrane region" description="Helical" evidence="1">
    <location>
        <begin position="77"/>
        <end position="106"/>
    </location>
</feature>
<dbReference type="EMBL" id="DS235070">
    <property type="protein sequence ID" value="EEB11277.1"/>
    <property type="molecule type" value="Genomic_DNA"/>
</dbReference>
<dbReference type="Proteomes" id="UP000009046">
    <property type="component" value="Unassembled WGS sequence"/>
</dbReference>
<dbReference type="PANTHER" id="PTHR39074">
    <property type="entry name" value="AGAP007547-PA"/>
    <property type="match status" value="1"/>
</dbReference>
<dbReference type="HOGENOM" id="CLU_1580393_0_0_1"/>
<keyword evidence="1" id="KW-0472">Membrane</keyword>
<dbReference type="PANTHER" id="PTHR39074:SF1">
    <property type="entry name" value="AGAP007547-PA"/>
    <property type="match status" value="1"/>
</dbReference>
<dbReference type="STRING" id="121224.E0VD21"/>
<keyword evidence="4" id="KW-1185">Reference proteome</keyword>
<dbReference type="GeneID" id="8238138"/>
<evidence type="ECO:0000313" key="4">
    <source>
        <dbReference type="Proteomes" id="UP000009046"/>
    </source>
</evidence>
<dbReference type="VEuPathDB" id="VectorBase:PHUM104050"/>
<name>E0VD21_PEDHC</name>
<dbReference type="OMA" id="ANSHNKV"/>
<gene>
    <name evidence="3" type="primary">8238138</name>
    <name evidence="2" type="ORF">Phum_PHUM104050</name>
</gene>
<feature type="transmembrane region" description="Helical" evidence="1">
    <location>
        <begin position="150"/>
        <end position="168"/>
    </location>
</feature>
<proteinExistence type="predicted"/>
<dbReference type="InParanoid" id="E0VD21"/>
<accession>E0VD21</accession>